<dbReference type="Proteomes" id="UP000640333">
    <property type="component" value="Unassembled WGS sequence"/>
</dbReference>
<evidence type="ECO:0000256" key="8">
    <source>
        <dbReference type="ARBA" id="ARBA00023047"/>
    </source>
</evidence>
<dbReference type="GO" id="GO:0015159">
    <property type="term" value="F:polysaccharide transmembrane transporter activity"/>
    <property type="evidence" value="ECO:0007669"/>
    <property type="project" value="InterPro"/>
</dbReference>
<accession>A0A8J7FF74</accession>
<feature type="domain" description="Soluble ligand binding" evidence="17">
    <location>
        <begin position="589"/>
        <end position="637"/>
    </location>
</feature>
<feature type="signal peptide" evidence="15">
    <location>
        <begin position="1"/>
        <end position="22"/>
    </location>
</feature>
<keyword evidence="13" id="KW-0998">Cell outer membrane</keyword>
<evidence type="ECO:0000256" key="5">
    <source>
        <dbReference type="ARBA" id="ARBA00022597"/>
    </source>
</evidence>
<evidence type="ECO:0000256" key="15">
    <source>
        <dbReference type="SAM" id="SignalP"/>
    </source>
</evidence>
<evidence type="ECO:0000256" key="13">
    <source>
        <dbReference type="ARBA" id="ARBA00023237"/>
    </source>
</evidence>
<dbReference type="Pfam" id="PF10531">
    <property type="entry name" value="SLBB"/>
    <property type="match status" value="5"/>
</dbReference>
<dbReference type="EMBL" id="JADEYS010000002">
    <property type="protein sequence ID" value="MBE9396113.1"/>
    <property type="molecule type" value="Genomic_DNA"/>
</dbReference>
<proteinExistence type="inferred from homology"/>
<dbReference type="Gene3D" id="3.10.560.10">
    <property type="entry name" value="Outer membrane lipoprotein wza domain like"/>
    <property type="match status" value="6"/>
</dbReference>
<evidence type="ECO:0000256" key="9">
    <source>
        <dbReference type="ARBA" id="ARBA00023065"/>
    </source>
</evidence>
<keyword evidence="7 15" id="KW-0732">Signal</keyword>
<feature type="domain" description="Polysaccharide export protein N-terminal" evidence="16">
    <location>
        <begin position="21"/>
        <end position="85"/>
    </location>
</feature>
<evidence type="ECO:0000256" key="4">
    <source>
        <dbReference type="ARBA" id="ARBA00022452"/>
    </source>
</evidence>
<keyword evidence="11" id="KW-0472">Membrane</keyword>
<dbReference type="InterPro" id="IPR054765">
    <property type="entry name" value="SLBB_dom"/>
</dbReference>
<gene>
    <name evidence="19" type="ORF">IOQ59_02435</name>
</gene>
<dbReference type="RefSeq" id="WP_193951671.1">
    <property type="nucleotide sequence ID" value="NZ_JADEYS010000002.1"/>
</dbReference>
<feature type="domain" description="Soluble ligand binding" evidence="17">
    <location>
        <begin position="295"/>
        <end position="343"/>
    </location>
</feature>
<dbReference type="GO" id="GO:0046930">
    <property type="term" value="C:pore complex"/>
    <property type="evidence" value="ECO:0007669"/>
    <property type="project" value="UniProtKB-KW"/>
</dbReference>
<evidence type="ECO:0000256" key="11">
    <source>
        <dbReference type="ARBA" id="ARBA00023136"/>
    </source>
</evidence>
<feature type="domain" description="Soluble ligand binding" evidence="17">
    <location>
        <begin position="392"/>
        <end position="439"/>
    </location>
</feature>
<keyword evidence="4" id="KW-1134">Transmembrane beta strand</keyword>
<evidence type="ECO:0000256" key="12">
    <source>
        <dbReference type="ARBA" id="ARBA00023139"/>
    </source>
</evidence>
<keyword evidence="6" id="KW-0812">Transmembrane</keyword>
<evidence type="ECO:0000256" key="3">
    <source>
        <dbReference type="ARBA" id="ARBA00022448"/>
    </source>
</evidence>
<reference evidence="19" key="1">
    <citation type="submission" date="2020-10" db="EMBL/GenBank/DDBJ databases">
        <title>Bacterium isolated from coastal waters sediment.</title>
        <authorList>
            <person name="Chen R.-J."/>
            <person name="Lu D.-C."/>
            <person name="Zhu K.-L."/>
            <person name="Du Z.-J."/>
        </authorList>
    </citation>
    <scope>NUCLEOTIDE SEQUENCE</scope>
    <source>
        <strain evidence="19">N1Y112</strain>
    </source>
</reference>
<dbReference type="PANTHER" id="PTHR33619">
    <property type="entry name" value="POLYSACCHARIDE EXPORT PROTEIN GFCE-RELATED"/>
    <property type="match status" value="1"/>
</dbReference>
<feature type="domain" description="SLBB" evidence="18">
    <location>
        <begin position="494"/>
        <end position="574"/>
    </location>
</feature>
<evidence type="ECO:0000256" key="14">
    <source>
        <dbReference type="ARBA" id="ARBA00023288"/>
    </source>
</evidence>
<evidence type="ECO:0000256" key="2">
    <source>
        <dbReference type="ARBA" id="ARBA00009450"/>
    </source>
</evidence>
<name>A0A8J7FF74_9GAMM</name>
<dbReference type="PANTHER" id="PTHR33619:SF3">
    <property type="entry name" value="POLYSACCHARIDE EXPORT PROTEIN GFCE-RELATED"/>
    <property type="match status" value="1"/>
</dbReference>
<keyword evidence="5" id="KW-0762">Sugar transport</keyword>
<keyword evidence="10" id="KW-0626">Porin</keyword>
<feature type="chain" id="PRO_5035223960" evidence="15">
    <location>
        <begin position="23"/>
        <end position="699"/>
    </location>
</feature>
<comment type="similarity">
    <text evidence="2">Belongs to the BexD/CtrA/VexA family.</text>
</comment>
<evidence type="ECO:0000259" key="16">
    <source>
        <dbReference type="Pfam" id="PF02563"/>
    </source>
</evidence>
<dbReference type="GO" id="GO:0009279">
    <property type="term" value="C:cell outer membrane"/>
    <property type="evidence" value="ECO:0007669"/>
    <property type="project" value="UniProtKB-SubCell"/>
</dbReference>
<keyword evidence="20" id="KW-1185">Reference proteome</keyword>
<dbReference type="InterPro" id="IPR003715">
    <property type="entry name" value="Poly_export_N"/>
</dbReference>
<dbReference type="InterPro" id="IPR019554">
    <property type="entry name" value="Soluble_ligand-bd"/>
</dbReference>
<dbReference type="AlphaFoldDB" id="A0A8J7FF74"/>
<feature type="domain" description="Soluble ligand binding" evidence="17">
    <location>
        <begin position="100"/>
        <end position="146"/>
    </location>
</feature>
<keyword evidence="8" id="KW-0625">Polysaccharide transport</keyword>
<evidence type="ECO:0000259" key="17">
    <source>
        <dbReference type="Pfam" id="PF10531"/>
    </source>
</evidence>
<organism evidence="19 20">
    <name type="scientific">Pontibacterium sinense</name>
    <dbReference type="NCBI Taxonomy" id="2781979"/>
    <lineage>
        <taxon>Bacteria</taxon>
        <taxon>Pseudomonadati</taxon>
        <taxon>Pseudomonadota</taxon>
        <taxon>Gammaproteobacteria</taxon>
        <taxon>Oceanospirillales</taxon>
        <taxon>Oceanospirillaceae</taxon>
        <taxon>Pontibacterium</taxon>
    </lineage>
</organism>
<keyword evidence="12" id="KW-0564">Palmitate</keyword>
<comment type="subcellular location">
    <subcellularLocation>
        <location evidence="1">Cell outer membrane</location>
        <topology evidence="1">Multi-pass membrane protein</topology>
    </subcellularLocation>
</comment>
<keyword evidence="3" id="KW-0813">Transport</keyword>
<dbReference type="GO" id="GO:0015288">
    <property type="term" value="F:porin activity"/>
    <property type="evidence" value="ECO:0007669"/>
    <property type="project" value="UniProtKB-KW"/>
</dbReference>
<evidence type="ECO:0000256" key="10">
    <source>
        <dbReference type="ARBA" id="ARBA00023114"/>
    </source>
</evidence>
<comment type="caution">
    <text evidence="19">The sequence shown here is derived from an EMBL/GenBank/DDBJ whole genome shotgun (WGS) entry which is preliminary data.</text>
</comment>
<evidence type="ECO:0000259" key="18">
    <source>
        <dbReference type="Pfam" id="PF22461"/>
    </source>
</evidence>
<feature type="domain" description="Soluble ligand binding" evidence="17">
    <location>
        <begin position="207"/>
        <end position="253"/>
    </location>
</feature>
<keyword evidence="14" id="KW-0449">Lipoprotein</keyword>
<evidence type="ECO:0000256" key="6">
    <source>
        <dbReference type="ARBA" id="ARBA00022692"/>
    </source>
</evidence>
<evidence type="ECO:0000256" key="1">
    <source>
        <dbReference type="ARBA" id="ARBA00004571"/>
    </source>
</evidence>
<dbReference type="Pfam" id="PF02563">
    <property type="entry name" value="Poly_export"/>
    <property type="match status" value="1"/>
</dbReference>
<keyword evidence="9" id="KW-0406">Ion transport</keyword>
<evidence type="ECO:0000313" key="19">
    <source>
        <dbReference type="EMBL" id="MBE9396113.1"/>
    </source>
</evidence>
<dbReference type="GO" id="GO:0006811">
    <property type="term" value="P:monoatomic ion transport"/>
    <property type="evidence" value="ECO:0007669"/>
    <property type="project" value="UniProtKB-KW"/>
</dbReference>
<dbReference type="Pfam" id="PF22461">
    <property type="entry name" value="SLBB_2"/>
    <property type="match status" value="1"/>
</dbReference>
<evidence type="ECO:0000313" key="20">
    <source>
        <dbReference type="Proteomes" id="UP000640333"/>
    </source>
</evidence>
<sequence length="699" mass="77011">MKCLQLITCMLLSVLLSLPASATTLRPGDLLKVKFPGEGAFNDSFQIDHEGQVLMPEIGRIKLADKNLQEARQILVGKLSAVYKDLTKFDVILQERRLSVTVLGYVKKPGPVDLPLNSNVQLAINSAGGLAQGAQLDKLQIRRQSGLIVFDYKHYLDSGNPSSLPVLEPMDEIFIPASPLIGNVQVEFDARTLTASGDAGREGEAIKVFGEVHRPGTFAFKKHASVVDMIMRAGGVTRYAGIEQIRVIHDGNPFPFNMREYLDTGDPALMPDIRQGDVIFIPQASDQVQSGSRTVYVMGEVFKPGAMEMKEETSFYDLLATAGGPTRFAETRMIRVLRADGSVKSFDLQAYMDGDRSQSMPVIEPGDAILIPEKTDMNEKSWLKVHPNRAIRIIGAVNRPGRYEWSDEMSLLDLIAHAGGPVAQADTAHLQILTAAPGGQAQSISFDLKRFLDKGGDIRTIPAVRAGDTVVVPELPKDPNDNRSQWIRQSSDRSIYIFGQVGAPGRYAFNEELNFLDILSAAQGPTAHADLANVRITHRGQKGQEVTHLNLHTYFQTGDENLLPNVRNEDVIFVPERGRAWLEKPKETVVRVLGAVARPGRYSFDNDMTILDLLAEAGGPLNSALQDRIMVVNRVDGEAHSRLFDLVDFAKSGDYSQLPVIRSGDTLYVPGKEQSTWYRVVSTLQESITIFSFARLVGF</sequence>
<evidence type="ECO:0000256" key="7">
    <source>
        <dbReference type="ARBA" id="ARBA00022729"/>
    </source>
</evidence>
<protein>
    <submittedName>
        <fullName evidence="19">SLBB domain-containing protein</fullName>
    </submittedName>
</protein>
<dbReference type="InterPro" id="IPR049712">
    <property type="entry name" value="Poly_export"/>
</dbReference>